<dbReference type="AlphaFoldDB" id="A0A8J6NN58"/>
<comment type="caution">
    <text evidence="3">The sequence shown here is derived from an EMBL/GenBank/DDBJ whole genome shotgun (WGS) entry which is preliminary data.</text>
</comment>
<proteinExistence type="predicted"/>
<evidence type="ECO:0000259" key="2">
    <source>
        <dbReference type="Pfam" id="PF22422"/>
    </source>
</evidence>
<protein>
    <recommendedName>
        <fullName evidence="2">Mannosylglycerate hydrolase MGH1-like glycoside hydrolase domain-containing protein</fullName>
    </recommendedName>
</protein>
<dbReference type="GO" id="GO:0005975">
    <property type="term" value="P:carbohydrate metabolic process"/>
    <property type="evidence" value="ECO:0007669"/>
    <property type="project" value="InterPro"/>
</dbReference>
<feature type="region of interest" description="Disordered" evidence="1">
    <location>
        <begin position="275"/>
        <end position="297"/>
    </location>
</feature>
<evidence type="ECO:0000256" key="1">
    <source>
        <dbReference type="SAM" id="MobiDB-lite"/>
    </source>
</evidence>
<dbReference type="Gene3D" id="1.50.10.10">
    <property type="match status" value="1"/>
</dbReference>
<dbReference type="Proteomes" id="UP000614469">
    <property type="component" value="Unassembled WGS sequence"/>
</dbReference>
<name>A0A8J6NN58_9CHLR</name>
<evidence type="ECO:0000313" key="3">
    <source>
        <dbReference type="EMBL" id="MBC8336280.1"/>
    </source>
</evidence>
<dbReference type="InterPro" id="IPR054491">
    <property type="entry name" value="MGH1-like_GH"/>
</dbReference>
<gene>
    <name evidence="3" type="ORF">H8E29_13520</name>
</gene>
<dbReference type="Pfam" id="PF22422">
    <property type="entry name" value="MGH1-like_GH"/>
    <property type="match status" value="1"/>
</dbReference>
<dbReference type="EMBL" id="JACNJN010000150">
    <property type="protein sequence ID" value="MBC8336280.1"/>
    <property type="molecule type" value="Genomic_DNA"/>
</dbReference>
<dbReference type="SUPFAM" id="SSF48208">
    <property type="entry name" value="Six-hairpin glycosidases"/>
    <property type="match status" value="1"/>
</dbReference>
<sequence>MRTWSLGSDDPLSLTMAADARLSSPDYGNDHIWELELGSGEPASLALRTTYGLRARAMRIFPRFYEDGNMISDPAFFATPPRITLFYANFLEVKFFPFKDLEVTAEYWIPDSHSICGRLNIANRTTDERQIEFELCALLSPLMGRNLQQEQIQAVNILAGKTANLAPVIFLTGGPSFGTGPQPSLNLKFDLGPGAKRRFSWAQAALPEREDSFELARRTVARPWDAERARIELTNASQVVDIETGDPAWDAAFALSQQAAFRLFFKASDHLPEPTFVSARQPDHGNSRSGDGSDHPPIWSGQSPLEALYLASLLPGAPLLGQGLLKNFLSAKNESGNIDHKPGLAGQRSQLLAAPFLASFAWDLYKKNQDEHFLAEAYPALLQFFWAWFGPEHDRNNDNLPEWDHPLQTGFEDHPLFDSWHPWGRGVDISTVHSPSLFSALYREAKSLIKIGEIIGEKNDFAILNTQAEVLLTGLQACWKPRQAAYRHLDRDSNLAQHGKILHRQTGGGEIILNESFKKPVRLLIEIKTEGSATRRPEAEISEFIFKLGNGETITPLEFKSTSAGSVATSKKIYGKTGKITINDVDEKDKIIIRTVDLSADDHTQLLPLWAEMMDEKQAESLVDRTISNAEKYKRPFGLPACPSPPTIEAEATCLSVHLPWNQLVAEGLLAYGYQREATRLFAYLMHGILQNLKKNNAFYQTYNAVVGTGVGERNALSGLAPTGLFLQILGVEIISATKVRLEGQNPFPWPVTIKYRRLKVKRDAEKTEITFPNGEQIEVTDENPCTVSI</sequence>
<feature type="compositionally biased region" description="Basic and acidic residues" evidence="1">
    <location>
        <begin position="281"/>
        <end position="294"/>
    </location>
</feature>
<accession>A0A8J6NN58</accession>
<dbReference type="InterPro" id="IPR012341">
    <property type="entry name" value="6hp_glycosidase-like_sf"/>
</dbReference>
<evidence type="ECO:0000313" key="4">
    <source>
        <dbReference type="Proteomes" id="UP000614469"/>
    </source>
</evidence>
<dbReference type="InterPro" id="IPR008928">
    <property type="entry name" value="6-hairpin_glycosidase_sf"/>
</dbReference>
<organism evidence="3 4">
    <name type="scientific">Candidatus Desulfolinea nitratireducens</name>
    <dbReference type="NCBI Taxonomy" id="2841698"/>
    <lineage>
        <taxon>Bacteria</taxon>
        <taxon>Bacillati</taxon>
        <taxon>Chloroflexota</taxon>
        <taxon>Anaerolineae</taxon>
        <taxon>Anaerolineales</taxon>
        <taxon>Anaerolineales incertae sedis</taxon>
        <taxon>Candidatus Desulfolinea</taxon>
    </lineage>
</organism>
<feature type="domain" description="Mannosylglycerate hydrolase MGH1-like glycoside hydrolase" evidence="2">
    <location>
        <begin position="346"/>
        <end position="494"/>
    </location>
</feature>
<reference evidence="3 4" key="1">
    <citation type="submission" date="2020-08" db="EMBL/GenBank/DDBJ databases">
        <title>Bridging the membrane lipid divide: bacteria of the FCB group superphylum have the potential to synthesize archaeal ether lipids.</title>
        <authorList>
            <person name="Villanueva L."/>
            <person name="Von Meijenfeldt F.A.B."/>
            <person name="Westbye A.B."/>
            <person name="Yadav S."/>
            <person name="Hopmans E.C."/>
            <person name="Dutilh B.E."/>
            <person name="Sinninghe Damste J.S."/>
        </authorList>
    </citation>
    <scope>NUCLEOTIDE SEQUENCE [LARGE SCALE GENOMIC DNA]</scope>
    <source>
        <strain evidence="3">NIOZ-UU36</strain>
    </source>
</reference>